<keyword evidence="1" id="KW-0547">Nucleotide-binding</keyword>
<dbReference type="EMBL" id="FOFN01000002">
    <property type="protein sequence ID" value="SEQ59229.1"/>
    <property type="molecule type" value="Genomic_DNA"/>
</dbReference>
<dbReference type="InterPro" id="IPR026287">
    <property type="entry name" value="SoFic-like"/>
</dbReference>
<dbReference type="GO" id="GO:0005524">
    <property type="term" value="F:ATP binding"/>
    <property type="evidence" value="ECO:0007669"/>
    <property type="project" value="UniProtKB-KW"/>
</dbReference>
<evidence type="ECO:0000256" key="2">
    <source>
        <dbReference type="PIRSR" id="PIRSR640198-1"/>
    </source>
</evidence>
<evidence type="ECO:0000313" key="5">
    <source>
        <dbReference type="EMBL" id="SEQ59229.1"/>
    </source>
</evidence>
<keyword evidence="1" id="KW-0067">ATP-binding</keyword>
<proteinExistence type="predicted"/>
<name>A0A1H9HA27_9FLAO</name>
<dbReference type="InterPro" id="IPR036597">
    <property type="entry name" value="Fido-like_dom_sf"/>
</dbReference>
<dbReference type="Proteomes" id="UP000198999">
    <property type="component" value="Unassembled WGS sequence"/>
</dbReference>
<dbReference type="SUPFAM" id="SSF140931">
    <property type="entry name" value="Fic-like"/>
    <property type="match status" value="1"/>
</dbReference>
<feature type="binding site" evidence="3">
    <location>
        <begin position="200"/>
        <end position="207"/>
    </location>
    <ligand>
        <name>ATP</name>
        <dbReference type="ChEBI" id="CHEBI:30616"/>
    </ligand>
</feature>
<dbReference type="InterPro" id="IPR003812">
    <property type="entry name" value="Fido"/>
</dbReference>
<evidence type="ECO:0000259" key="4">
    <source>
        <dbReference type="PROSITE" id="PS51459"/>
    </source>
</evidence>
<evidence type="ECO:0000256" key="1">
    <source>
        <dbReference type="PIRSR" id="PIRSR038925-1"/>
    </source>
</evidence>
<dbReference type="PANTHER" id="PTHR13504">
    <property type="entry name" value="FIDO DOMAIN-CONTAINING PROTEIN DDB_G0283145"/>
    <property type="match status" value="1"/>
</dbReference>
<dbReference type="Gene3D" id="1.10.3290.10">
    <property type="entry name" value="Fido-like domain"/>
    <property type="match status" value="1"/>
</dbReference>
<evidence type="ECO:0000256" key="3">
    <source>
        <dbReference type="PIRSR" id="PIRSR640198-2"/>
    </source>
</evidence>
<dbReference type="Pfam" id="PF02661">
    <property type="entry name" value="Fic"/>
    <property type="match status" value="1"/>
</dbReference>
<dbReference type="STRING" id="419940.SAMN05421824_2058"/>
<feature type="binding site" evidence="1">
    <location>
        <position position="62"/>
    </location>
    <ligand>
        <name>ATP</name>
        <dbReference type="ChEBI" id="CHEBI:30616"/>
    </ligand>
</feature>
<dbReference type="RefSeq" id="WP_092579120.1">
    <property type="nucleotide sequence ID" value="NZ_FOFN01000002.1"/>
</dbReference>
<feature type="binding site" evidence="1">
    <location>
        <position position="238"/>
    </location>
    <ligand>
        <name>ATP</name>
        <dbReference type="ChEBI" id="CHEBI:30616"/>
    </ligand>
</feature>
<dbReference type="PROSITE" id="PS51459">
    <property type="entry name" value="FIDO"/>
    <property type="match status" value="1"/>
</dbReference>
<sequence>MNPYQPQKLPLKSIEWEKLIDLLGKANRYVARYDGLLQSVINPDVLLAPLRTQEAVLSSKIEGTQATLEEVLGFEANEIGDDHLKGDIWEVLNYRIALKEGRDTMKARPLSLNTIKEMHAILMRGVRGDGKDPGNFRRIQNYIGSPGSDIENARFIPPAVPIMLEALSNWEKYIHHDDKDVLVQLAVIHAQFEIIHPFLDGNGRMGRILIPLFLYHKEIIQEPVFYLSDYLESHRSQYYDALKEITDTGNWTNWIRFFLNAIVVQAEKNIAKTREIINLYEAVKLEIANSTHSQFSIHCLDSLFVQPIFSSKNFEKHSGIPRSSVARLLNTMVENNIIELAQKGSGRRPTIYAFRRLLKIVNQ</sequence>
<evidence type="ECO:0000313" key="6">
    <source>
        <dbReference type="Proteomes" id="UP000198999"/>
    </source>
</evidence>
<dbReference type="OrthoDB" id="9814400at2"/>
<gene>
    <name evidence="5" type="ORF">SAMN05421824_2058</name>
</gene>
<dbReference type="InterPro" id="IPR040198">
    <property type="entry name" value="Fido_containing"/>
</dbReference>
<feature type="domain" description="Fido" evidence="4">
    <location>
        <begin position="110"/>
        <end position="260"/>
    </location>
</feature>
<dbReference type="Pfam" id="PF13784">
    <property type="entry name" value="Fic_N"/>
    <property type="match status" value="1"/>
</dbReference>
<dbReference type="PIRSF" id="PIRSF038925">
    <property type="entry name" value="AMP-prot_trans"/>
    <property type="match status" value="1"/>
</dbReference>
<accession>A0A1H9HA27</accession>
<organism evidence="5 6">
    <name type="scientific">Hyunsoonleella jejuensis</name>
    <dbReference type="NCBI Taxonomy" id="419940"/>
    <lineage>
        <taxon>Bacteria</taxon>
        <taxon>Pseudomonadati</taxon>
        <taxon>Bacteroidota</taxon>
        <taxon>Flavobacteriia</taxon>
        <taxon>Flavobacteriales</taxon>
        <taxon>Flavobacteriaceae</taxon>
    </lineage>
</organism>
<keyword evidence="6" id="KW-1185">Reference proteome</keyword>
<feature type="binding site" evidence="3">
    <location>
        <begin position="238"/>
        <end position="239"/>
    </location>
    <ligand>
        <name>ATP</name>
        <dbReference type="ChEBI" id="CHEBI:30616"/>
    </ligand>
</feature>
<protein>
    <submittedName>
        <fullName evidence="5">Fic family protein</fullName>
    </submittedName>
</protein>
<dbReference type="AlphaFoldDB" id="A0A1H9HA27"/>
<dbReference type="PANTHER" id="PTHR13504:SF38">
    <property type="entry name" value="FIDO DOMAIN-CONTAINING PROTEIN"/>
    <property type="match status" value="1"/>
</dbReference>
<feature type="binding site" evidence="1">
    <location>
        <position position="196"/>
    </location>
    <ligand>
        <name>ATP</name>
        <dbReference type="ChEBI" id="CHEBI:30616"/>
    </ligand>
</feature>
<feature type="binding site" evidence="1">
    <location>
        <begin position="201"/>
        <end position="207"/>
    </location>
    <ligand>
        <name>ATP</name>
        <dbReference type="ChEBI" id="CHEBI:30616"/>
    </ligand>
</feature>
<reference evidence="5 6" key="1">
    <citation type="submission" date="2016-10" db="EMBL/GenBank/DDBJ databases">
        <authorList>
            <person name="de Groot N.N."/>
        </authorList>
    </citation>
    <scope>NUCLEOTIDE SEQUENCE [LARGE SCALE GENOMIC DNA]</scope>
    <source>
        <strain evidence="5 6">DSM 21035</strain>
    </source>
</reference>
<feature type="active site" evidence="2">
    <location>
        <position position="196"/>
    </location>
</feature>
<dbReference type="InterPro" id="IPR025758">
    <property type="entry name" value="Fic/DOC_N"/>
</dbReference>